<protein>
    <submittedName>
        <fullName evidence="2">Uncharacterized protein</fullName>
    </submittedName>
</protein>
<dbReference type="WBParaSite" id="MCU_013104-RA">
    <property type="protein sequence ID" value="MCU_013104-RA"/>
    <property type="gene ID" value="MCU_013104"/>
</dbReference>
<evidence type="ECO:0000313" key="2">
    <source>
        <dbReference type="WBParaSite" id="MCU_013104-RA"/>
    </source>
</evidence>
<name>A0A5K3FYU0_MESCO</name>
<feature type="region of interest" description="Disordered" evidence="1">
    <location>
        <begin position="1"/>
        <end position="32"/>
    </location>
</feature>
<accession>A0A5K3FYU0</accession>
<organism evidence="2">
    <name type="scientific">Mesocestoides corti</name>
    <name type="common">Flatworm</name>
    <dbReference type="NCBI Taxonomy" id="53468"/>
    <lineage>
        <taxon>Eukaryota</taxon>
        <taxon>Metazoa</taxon>
        <taxon>Spiralia</taxon>
        <taxon>Lophotrochozoa</taxon>
        <taxon>Platyhelminthes</taxon>
        <taxon>Cestoda</taxon>
        <taxon>Eucestoda</taxon>
        <taxon>Cyclophyllidea</taxon>
        <taxon>Mesocestoididae</taxon>
        <taxon>Mesocestoides</taxon>
    </lineage>
</organism>
<dbReference type="AlphaFoldDB" id="A0A5K3FYU0"/>
<evidence type="ECO:0000256" key="1">
    <source>
        <dbReference type="SAM" id="MobiDB-lite"/>
    </source>
</evidence>
<feature type="compositionally biased region" description="Low complexity" evidence="1">
    <location>
        <begin position="1"/>
        <end position="26"/>
    </location>
</feature>
<reference evidence="2" key="1">
    <citation type="submission" date="2019-11" db="UniProtKB">
        <authorList>
            <consortium name="WormBaseParasite"/>
        </authorList>
    </citation>
    <scope>IDENTIFICATION</scope>
</reference>
<sequence>MSNGITNSIRTRSSASTSRTPSTQSTKGQRDDYVFLLSERRKDGLVSPRKHRYAAFRKHHSV</sequence>
<proteinExistence type="predicted"/>